<dbReference type="Proteomes" id="UP000321328">
    <property type="component" value="Unassembled WGS sequence"/>
</dbReference>
<feature type="active site" description="Nucleophile" evidence="15">
    <location>
        <position position="244"/>
    </location>
</feature>
<protein>
    <recommendedName>
        <fullName evidence="5 13">Malto-oligosyltrehalose trehalohydrolase</fullName>
        <shortName evidence="14">MTHase</shortName>
        <ecNumber evidence="4 13">3.2.1.141</ecNumber>
    </recommendedName>
    <alternativeName>
        <fullName evidence="11 14">4-alpha-D-((1-&gt;4)-alpha-D-glucano)trehalose trehalohydrolase</fullName>
    </alternativeName>
    <alternativeName>
        <fullName evidence="10 14">Maltooligosyl trehalose trehalohydrolase</fullName>
    </alternativeName>
</protein>
<dbReference type="GO" id="GO:0005737">
    <property type="term" value="C:cytoplasm"/>
    <property type="evidence" value="ECO:0007669"/>
    <property type="project" value="UniProtKB-SubCell"/>
</dbReference>
<evidence type="ECO:0000256" key="1">
    <source>
        <dbReference type="ARBA" id="ARBA00004496"/>
    </source>
</evidence>
<dbReference type="RefSeq" id="WP_028932080.1">
    <property type="nucleotide sequence ID" value="NZ_BJVI01000010.1"/>
</dbReference>
<evidence type="ECO:0000256" key="16">
    <source>
        <dbReference type="PIRSR" id="PIRSR006337-2"/>
    </source>
</evidence>
<sequence length="579" mass="63971">MAEYAVWAPLHDRVRVLVDGTAYPLTRAAGGWWRTEVDDEGSGTAYAYLLGEDETPLPDPRSLWQPNGVHAASRRYDHDAFWWTDQAWTGRQLPGSVLYELHIGTFTQEGTFDAAIEKLDHLVALGVDLVEVLPVNAFDGPRNWGYDGVGWYAVTENYGGPDEFKRFVDAAHARGLGVVLDVVYNHIGPSGAYLDRFGPYFAGRNIWGPSLNLDGPWSEGVRRFVIDNALMWLRDFHVDGLRLDAVHALPDSRATHLLEQLAVEVEALSAHVGRPLSLIAESDLNDPRLITTREGGGYGLHAQWADDIHHSLHAALTGESQGYYADFAAAGLTGLGHVLCRAFLHEGTWSSFRRRNHGAPVDTRRIPGHRFLAYLQNHDQIGNRAAGDRLTQTVSPGLLACGAALVLTAPFTPMLFMGEEWGARTPWQFFSSFEDEALRATVAEGRIAEFAEHGWGEVEIPDPSAESTFLDSKLDWDEPAQEPHATLLELHRELIALRKAWPELSDPWLEEVEVEVDEQARTVVVHRGSLRVVVNLGGDEVTFTLDRTVARILLASEPAAAEESALILPPEAFAIAVVV</sequence>
<evidence type="ECO:0000256" key="17">
    <source>
        <dbReference type="PIRSR" id="PIRSR006337-3"/>
    </source>
</evidence>
<dbReference type="AlphaFoldDB" id="A0A511CYI4"/>
<dbReference type="SUPFAM" id="SSF81296">
    <property type="entry name" value="E set domains"/>
    <property type="match status" value="1"/>
</dbReference>
<dbReference type="InterPro" id="IPR012768">
    <property type="entry name" value="Trehalose_TreZ"/>
</dbReference>
<keyword evidence="20" id="KW-1185">Reference proteome</keyword>
<evidence type="ECO:0000256" key="4">
    <source>
        <dbReference type="ARBA" id="ARBA00012268"/>
    </source>
</evidence>
<dbReference type="Gene3D" id="3.20.20.80">
    <property type="entry name" value="Glycosidases"/>
    <property type="match status" value="1"/>
</dbReference>
<evidence type="ECO:0000256" key="8">
    <source>
        <dbReference type="ARBA" id="ARBA00023277"/>
    </source>
</evidence>
<comment type="pathway">
    <text evidence="2 14">Glycan biosynthesis; trehalose biosynthesis.</text>
</comment>
<evidence type="ECO:0000256" key="14">
    <source>
        <dbReference type="PIRNR" id="PIRNR006337"/>
    </source>
</evidence>
<dbReference type="GO" id="GO:0005992">
    <property type="term" value="P:trehalose biosynthetic process"/>
    <property type="evidence" value="ECO:0007669"/>
    <property type="project" value="UniProtKB-UniRule"/>
</dbReference>
<dbReference type="STRING" id="1123024.GCA_000423625_03330"/>
<evidence type="ECO:0000256" key="11">
    <source>
        <dbReference type="ARBA" id="ARBA00033284"/>
    </source>
</evidence>
<evidence type="ECO:0000256" key="6">
    <source>
        <dbReference type="ARBA" id="ARBA00022490"/>
    </source>
</evidence>
<evidence type="ECO:0000259" key="18">
    <source>
        <dbReference type="SMART" id="SM00642"/>
    </source>
</evidence>
<dbReference type="Pfam" id="PF00128">
    <property type="entry name" value="Alpha-amylase"/>
    <property type="match status" value="1"/>
</dbReference>
<dbReference type="GO" id="GO:0033942">
    <property type="term" value="F:4-alpha-D-(1-&gt;4)-alpha-D-glucanotrehalose trehalohydrolase activity"/>
    <property type="evidence" value="ECO:0007669"/>
    <property type="project" value="UniProtKB-EC"/>
</dbReference>
<keyword evidence="9 14" id="KW-0326">Glycosidase</keyword>
<keyword evidence="8" id="KW-0119">Carbohydrate metabolism</keyword>
<reference evidence="19 20" key="1">
    <citation type="submission" date="2019-07" db="EMBL/GenBank/DDBJ databases">
        <title>Whole genome shotgun sequence of Pseudonocardia asaccharolytica NBRC 16224.</title>
        <authorList>
            <person name="Hosoyama A."/>
            <person name="Uohara A."/>
            <person name="Ohji S."/>
            <person name="Ichikawa N."/>
        </authorList>
    </citation>
    <scope>NUCLEOTIDE SEQUENCE [LARGE SCALE GENOMIC DNA]</scope>
    <source>
        <strain evidence="19 20">NBRC 16224</strain>
    </source>
</reference>
<feature type="active site" description="Proton donor" evidence="15">
    <location>
        <position position="281"/>
    </location>
</feature>
<dbReference type="OrthoDB" id="9800174at2"/>
<comment type="subcellular location">
    <subcellularLocation>
        <location evidence="1 15">Cytoplasm</location>
    </subcellularLocation>
</comment>
<dbReference type="InterPro" id="IPR014756">
    <property type="entry name" value="Ig_E-set"/>
</dbReference>
<dbReference type="InterPro" id="IPR044901">
    <property type="entry name" value="Trehalose_TreZ_E-set_sf"/>
</dbReference>
<accession>A0A511CYI4</accession>
<organism evidence="19 20">
    <name type="scientific">Pseudonocardia asaccharolytica DSM 44247 = NBRC 16224</name>
    <dbReference type="NCBI Taxonomy" id="1123024"/>
    <lineage>
        <taxon>Bacteria</taxon>
        <taxon>Bacillati</taxon>
        <taxon>Actinomycetota</taxon>
        <taxon>Actinomycetes</taxon>
        <taxon>Pseudonocardiales</taxon>
        <taxon>Pseudonocardiaceae</taxon>
        <taxon>Pseudonocardia</taxon>
    </lineage>
</organism>
<dbReference type="UniPathway" id="UPA00299"/>
<dbReference type="SUPFAM" id="SSF51445">
    <property type="entry name" value="(Trans)glycosidases"/>
    <property type="match status" value="1"/>
</dbReference>
<comment type="catalytic activity">
    <reaction evidence="12 14">
        <text>hydrolysis of (1-&gt;4)-alpha-D-glucosidic linkage in 4-alpha-D-[(1-&gt;4)-alpha-D-glucanosyl]n trehalose to yield trehalose and (1-&gt;4)-alpha-D-glucan.</text>
        <dbReference type="EC" id="3.2.1.141"/>
    </reaction>
</comment>
<dbReference type="InterPro" id="IPR017853">
    <property type="entry name" value="GH"/>
</dbReference>
<gene>
    <name evidence="19" type="ORF">PA7_14560</name>
</gene>
<dbReference type="Gene3D" id="1.10.10.760">
    <property type="entry name" value="E-set domains of sugar-utilizing enzymes"/>
    <property type="match status" value="1"/>
</dbReference>
<dbReference type="NCBIfam" id="TIGR02402">
    <property type="entry name" value="trehalose_TreZ"/>
    <property type="match status" value="1"/>
</dbReference>
<dbReference type="EMBL" id="BJVI01000010">
    <property type="protein sequence ID" value="GEL17619.1"/>
    <property type="molecule type" value="Genomic_DNA"/>
</dbReference>
<evidence type="ECO:0000256" key="12">
    <source>
        <dbReference type="ARBA" id="ARBA00034013"/>
    </source>
</evidence>
<comment type="similarity">
    <text evidence="3 14">Belongs to the glycosyl hydrolase 13 family.</text>
</comment>
<dbReference type="PANTHER" id="PTHR43651:SF11">
    <property type="entry name" value="MALTO-OLIGOSYLTREHALOSE TREHALOHYDROLASE"/>
    <property type="match status" value="1"/>
</dbReference>
<dbReference type="InterPro" id="IPR006047">
    <property type="entry name" value="GH13_cat_dom"/>
</dbReference>
<dbReference type="InterPro" id="IPR013783">
    <property type="entry name" value="Ig-like_fold"/>
</dbReference>
<evidence type="ECO:0000256" key="13">
    <source>
        <dbReference type="NCBIfam" id="TIGR02402"/>
    </source>
</evidence>
<dbReference type="PIRSF" id="PIRSF006337">
    <property type="entry name" value="Trehalose_TreZ"/>
    <property type="match status" value="1"/>
</dbReference>
<dbReference type="Gene3D" id="2.60.40.10">
    <property type="entry name" value="Immunoglobulins"/>
    <property type="match status" value="1"/>
</dbReference>
<evidence type="ECO:0000256" key="5">
    <source>
        <dbReference type="ARBA" id="ARBA00015938"/>
    </source>
</evidence>
<evidence type="ECO:0000256" key="9">
    <source>
        <dbReference type="ARBA" id="ARBA00023295"/>
    </source>
</evidence>
<dbReference type="CDD" id="cd02853">
    <property type="entry name" value="E_set_MTHase_like_N"/>
    <property type="match status" value="1"/>
</dbReference>
<dbReference type="Pfam" id="PF11941">
    <property type="entry name" value="DUF3459"/>
    <property type="match status" value="1"/>
</dbReference>
<evidence type="ECO:0000256" key="15">
    <source>
        <dbReference type="PIRSR" id="PIRSR006337-1"/>
    </source>
</evidence>
<evidence type="ECO:0000313" key="20">
    <source>
        <dbReference type="Proteomes" id="UP000321328"/>
    </source>
</evidence>
<dbReference type="PANTHER" id="PTHR43651">
    <property type="entry name" value="1,4-ALPHA-GLUCAN-BRANCHING ENZYME"/>
    <property type="match status" value="1"/>
</dbReference>
<proteinExistence type="inferred from homology"/>
<feature type="binding site" evidence="16">
    <location>
        <begin position="378"/>
        <end position="383"/>
    </location>
    <ligand>
        <name>substrate</name>
    </ligand>
</feature>
<dbReference type="SMART" id="SM00642">
    <property type="entry name" value="Aamy"/>
    <property type="match status" value="1"/>
</dbReference>
<feature type="site" description="Transition state stabilizer" evidence="17">
    <location>
        <position position="379"/>
    </location>
</feature>
<dbReference type="InterPro" id="IPR022567">
    <property type="entry name" value="DUF3459"/>
</dbReference>
<dbReference type="EC" id="3.2.1.141" evidence="4 13"/>
<evidence type="ECO:0000256" key="3">
    <source>
        <dbReference type="ARBA" id="ARBA00008061"/>
    </source>
</evidence>
<evidence type="ECO:0000256" key="2">
    <source>
        <dbReference type="ARBA" id="ARBA00005199"/>
    </source>
</evidence>
<keyword evidence="7 14" id="KW-0378">Hydrolase</keyword>
<comment type="caution">
    <text evidence="19">The sequence shown here is derived from an EMBL/GenBank/DDBJ whole genome shotgun (WGS) entry which is preliminary data.</text>
</comment>
<evidence type="ECO:0000256" key="10">
    <source>
        <dbReference type="ARBA" id="ARBA00032057"/>
    </source>
</evidence>
<evidence type="ECO:0000256" key="7">
    <source>
        <dbReference type="ARBA" id="ARBA00022801"/>
    </source>
</evidence>
<name>A0A511CYI4_9PSEU</name>
<evidence type="ECO:0000313" key="19">
    <source>
        <dbReference type="EMBL" id="GEL17619.1"/>
    </source>
</evidence>
<dbReference type="CDD" id="cd11325">
    <property type="entry name" value="AmyAc_GTHase"/>
    <property type="match status" value="1"/>
</dbReference>
<keyword evidence="6" id="KW-0963">Cytoplasm</keyword>
<feature type="binding site" evidence="16">
    <location>
        <begin position="306"/>
        <end position="310"/>
    </location>
    <ligand>
        <name>substrate</name>
    </ligand>
</feature>
<feature type="domain" description="Glycosyl hydrolase family 13 catalytic" evidence="18">
    <location>
        <begin position="100"/>
        <end position="446"/>
    </location>
</feature>
<feature type="binding site" evidence="16">
    <location>
        <begin position="242"/>
        <end position="247"/>
    </location>
    <ligand>
        <name>substrate</name>
    </ligand>
</feature>